<dbReference type="InterPro" id="IPR001387">
    <property type="entry name" value="Cro/C1-type_HTH"/>
</dbReference>
<evidence type="ECO:0000313" key="7">
    <source>
        <dbReference type="Proteomes" id="UP000696184"/>
    </source>
</evidence>
<dbReference type="PANTHER" id="PTHR30146:SF131">
    <property type="entry name" value="LACI FAMILY DNA-BINDING TRANSCRIPTIONAL REGULATOR"/>
    <property type="match status" value="1"/>
</dbReference>
<keyword evidence="7" id="KW-1185">Reference proteome</keyword>
<evidence type="ECO:0000256" key="2">
    <source>
        <dbReference type="ARBA" id="ARBA00023125"/>
    </source>
</evidence>
<dbReference type="InterPro" id="IPR000843">
    <property type="entry name" value="HTH_LacI"/>
</dbReference>
<dbReference type="SMART" id="SM00354">
    <property type="entry name" value="HTH_LACI"/>
    <property type="match status" value="1"/>
</dbReference>
<feature type="domain" description="HTH cro/C1-type" evidence="5">
    <location>
        <begin position="31"/>
        <end position="74"/>
    </location>
</feature>
<dbReference type="InterPro" id="IPR028082">
    <property type="entry name" value="Peripla_BP_I"/>
</dbReference>
<proteinExistence type="predicted"/>
<keyword evidence="3" id="KW-0804">Transcription</keyword>
<sequence length="366" mass="40370">MKYWILIVFICHSFNKTGIGSLELQGKSRVTLEDVAVYSGVSRATVSRVVNGDNNVKAATRAKVENAIVELGYSPNLAARELASSQSNTLGLVTTSYRGGFFGALMDSIQTEAELHGKQLLVTQGRNSAENEWQAITHLHSLRCNGMVLHVRAISDDKLRQFAHSGRSFVLLDRWVAGLEQRCVVFDHHKASYLATQTLIEHGHTRIACVSGPLSRNPSQQRRQGFLDAMQDAGLQPVACLEGEYDLQSGYRQTRTILAISLATSRPDALFFCSEEMALGALLAITEQGLNVPQDISIICYDSGERAASIHPALTSVHFPITDMARFATRLLFEPDTQHPAFIPQIIYRDSLRRASITTISEPVDK</sequence>
<name>A0ABS0U8S3_9GAMM</name>
<dbReference type="InterPro" id="IPR046335">
    <property type="entry name" value="LacI/GalR-like_sensor"/>
</dbReference>
<dbReference type="PROSITE" id="PS50932">
    <property type="entry name" value="HTH_LACI_2"/>
    <property type="match status" value="1"/>
</dbReference>
<evidence type="ECO:0000259" key="5">
    <source>
        <dbReference type="PROSITE" id="PS50943"/>
    </source>
</evidence>
<comment type="caution">
    <text evidence="6">The sequence shown here is derived from an EMBL/GenBank/DDBJ whole genome shotgun (WGS) entry which is preliminary data.</text>
</comment>
<accession>A0ABS0U8S3</accession>
<dbReference type="Pfam" id="PF13377">
    <property type="entry name" value="Peripla_BP_3"/>
    <property type="match status" value="1"/>
</dbReference>
<dbReference type="Pfam" id="PF00356">
    <property type="entry name" value="LacI"/>
    <property type="match status" value="1"/>
</dbReference>
<evidence type="ECO:0000313" key="6">
    <source>
        <dbReference type="EMBL" id="MBI6550279.1"/>
    </source>
</evidence>
<dbReference type="RefSeq" id="WP_198691047.1">
    <property type="nucleotide sequence ID" value="NZ_CAWPUD010000061.1"/>
</dbReference>
<dbReference type="CDD" id="cd01392">
    <property type="entry name" value="HTH_LacI"/>
    <property type="match status" value="1"/>
</dbReference>
<dbReference type="EMBL" id="JACOII010000060">
    <property type="protein sequence ID" value="MBI6550279.1"/>
    <property type="molecule type" value="Genomic_DNA"/>
</dbReference>
<dbReference type="InterPro" id="IPR010982">
    <property type="entry name" value="Lambda_DNA-bd_dom_sf"/>
</dbReference>
<dbReference type="GO" id="GO:0003677">
    <property type="term" value="F:DNA binding"/>
    <property type="evidence" value="ECO:0007669"/>
    <property type="project" value="UniProtKB-KW"/>
</dbReference>
<dbReference type="Gene3D" id="1.10.260.40">
    <property type="entry name" value="lambda repressor-like DNA-binding domains"/>
    <property type="match status" value="1"/>
</dbReference>
<dbReference type="Gene3D" id="3.40.50.2300">
    <property type="match status" value="2"/>
</dbReference>
<protein>
    <submittedName>
        <fullName evidence="6">LacI family DNA-binding transcriptional regulator</fullName>
    </submittedName>
</protein>
<keyword evidence="2 6" id="KW-0238">DNA-binding</keyword>
<dbReference type="SUPFAM" id="SSF53822">
    <property type="entry name" value="Periplasmic binding protein-like I"/>
    <property type="match status" value="1"/>
</dbReference>
<dbReference type="Proteomes" id="UP000696184">
    <property type="component" value="Unassembled WGS sequence"/>
</dbReference>
<feature type="domain" description="HTH lacI-type" evidence="4">
    <location>
        <begin position="30"/>
        <end position="84"/>
    </location>
</feature>
<dbReference type="PROSITE" id="PS50943">
    <property type="entry name" value="HTH_CROC1"/>
    <property type="match status" value="1"/>
</dbReference>
<dbReference type="PANTHER" id="PTHR30146">
    <property type="entry name" value="LACI-RELATED TRANSCRIPTIONAL REPRESSOR"/>
    <property type="match status" value="1"/>
</dbReference>
<dbReference type="SUPFAM" id="SSF47413">
    <property type="entry name" value="lambda repressor-like DNA-binding domains"/>
    <property type="match status" value="1"/>
</dbReference>
<keyword evidence="1" id="KW-0805">Transcription regulation</keyword>
<gene>
    <name evidence="6" type="ORF">H8A87_16630</name>
</gene>
<organism evidence="6 7">
    <name type="scientific">Xenorhabdus lircayensis</name>
    <dbReference type="NCBI Taxonomy" id="2763499"/>
    <lineage>
        <taxon>Bacteria</taxon>
        <taxon>Pseudomonadati</taxon>
        <taxon>Pseudomonadota</taxon>
        <taxon>Gammaproteobacteria</taxon>
        <taxon>Enterobacterales</taxon>
        <taxon>Morganellaceae</taxon>
        <taxon>Xenorhabdus</taxon>
    </lineage>
</organism>
<reference evidence="6 7" key="1">
    <citation type="submission" date="2020-08" db="EMBL/GenBank/DDBJ databases">
        <title>Description of Xenorhabdus lircayensis sp. nov., the symbiotic bacterium associated with the entomopathogenic nematode Steirnernema unicornum.</title>
        <authorList>
            <person name="Castaneda-Alvarez C."/>
            <person name="Prodan S."/>
            <person name="Zamorano A."/>
            <person name="San-Blas E."/>
            <person name="Aballay E."/>
        </authorList>
    </citation>
    <scope>NUCLEOTIDE SEQUENCE [LARGE SCALE GENOMIC DNA]</scope>
    <source>
        <strain evidence="6 7">VLS</strain>
    </source>
</reference>
<evidence type="ECO:0000256" key="3">
    <source>
        <dbReference type="ARBA" id="ARBA00023163"/>
    </source>
</evidence>
<dbReference type="PROSITE" id="PS00356">
    <property type="entry name" value="HTH_LACI_1"/>
    <property type="match status" value="1"/>
</dbReference>
<evidence type="ECO:0000256" key="1">
    <source>
        <dbReference type="ARBA" id="ARBA00023015"/>
    </source>
</evidence>
<evidence type="ECO:0000259" key="4">
    <source>
        <dbReference type="PROSITE" id="PS50932"/>
    </source>
</evidence>